<dbReference type="InterPro" id="IPR036597">
    <property type="entry name" value="Fido-like_dom_sf"/>
</dbReference>
<evidence type="ECO:0000313" key="3">
    <source>
        <dbReference type="Proteomes" id="UP000190229"/>
    </source>
</evidence>
<dbReference type="PANTHER" id="PTHR39426">
    <property type="entry name" value="HOMOLOGY TO DEATH-ON-CURING PROTEIN OF PHAGE P1"/>
    <property type="match status" value="1"/>
</dbReference>
<protein>
    <submittedName>
        <fullName evidence="2">Death-on-curing family protein</fullName>
    </submittedName>
</protein>
<reference evidence="2 3" key="1">
    <citation type="submission" date="2017-02" db="EMBL/GenBank/DDBJ databases">
        <title>Draft genome of Acidibacillus ferrooxidans Huett2.</title>
        <authorList>
            <person name="Schopf S."/>
        </authorList>
    </citation>
    <scope>NUCLEOTIDE SEQUENCE [LARGE SCALE GENOMIC DNA]</scope>
    <source>
        <strain evidence="2 3">Huett2</strain>
    </source>
</reference>
<name>A0A1V4EVH8_9BACL</name>
<dbReference type="PROSITE" id="PS51459">
    <property type="entry name" value="FIDO"/>
    <property type="match status" value="1"/>
</dbReference>
<gene>
    <name evidence="2" type="ORF">B2M26_04230</name>
</gene>
<proteinExistence type="predicted"/>
<dbReference type="Proteomes" id="UP000190229">
    <property type="component" value="Unassembled WGS sequence"/>
</dbReference>
<dbReference type="InterPro" id="IPR003812">
    <property type="entry name" value="Fido"/>
</dbReference>
<evidence type="ECO:0000259" key="1">
    <source>
        <dbReference type="PROSITE" id="PS51459"/>
    </source>
</evidence>
<dbReference type="Gene3D" id="1.20.120.1870">
    <property type="entry name" value="Fic/DOC protein, Fido domain"/>
    <property type="match status" value="1"/>
</dbReference>
<dbReference type="Pfam" id="PF02661">
    <property type="entry name" value="Fic"/>
    <property type="match status" value="1"/>
</dbReference>
<sequence>MIKYLTPEEVIAIHLYVIHEFSPGEQSGVAFPDMLDSAIHRPRHSAFGEDAYPGIFEKAAALFASLAQNHAFHNANKRTAFLSLLQFLSYNGYVFFMDQKRAENFVVDVVNHCYSFEQIVRMIEEHSHLQV</sequence>
<organism evidence="2 3">
    <name type="scientific">Ferroacidibacillus organovorans</name>
    <dbReference type="NCBI Taxonomy" id="1765683"/>
    <lineage>
        <taxon>Bacteria</taxon>
        <taxon>Bacillati</taxon>
        <taxon>Bacillota</taxon>
        <taxon>Bacilli</taxon>
        <taxon>Bacillales</taxon>
        <taxon>Alicyclobacillaceae</taxon>
        <taxon>Ferroacidibacillus</taxon>
    </lineage>
</organism>
<dbReference type="AlphaFoldDB" id="A0A1V4EVH8"/>
<dbReference type="NCBIfam" id="TIGR01550">
    <property type="entry name" value="DOC_P1"/>
    <property type="match status" value="1"/>
</dbReference>
<accession>A0A1V4EVH8</accession>
<dbReference type="InterPro" id="IPR053737">
    <property type="entry name" value="Type_II_TA_Toxin"/>
</dbReference>
<keyword evidence="3" id="KW-1185">Reference proteome</keyword>
<dbReference type="SUPFAM" id="SSF140931">
    <property type="entry name" value="Fic-like"/>
    <property type="match status" value="1"/>
</dbReference>
<feature type="domain" description="Fido" evidence="1">
    <location>
        <begin position="5"/>
        <end position="125"/>
    </location>
</feature>
<dbReference type="RefSeq" id="WP_079290032.1">
    <property type="nucleotide sequence ID" value="NZ_MWPS01000011.1"/>
</dbReference>
<dbReference type="InterPro" id="IPR006440">
    <property type="entry name" value="Doc"/>
</dbReference>
<comment type="caution">
    <text evidence="2">The sequence shown here is derived from an EMBL/GenBank/DDBJ whole genome shotgun (WGS) entry which is preliminary data.</text>
</comment>
<evidence type="ECO:0000313" key="2">
    <source>
        <dbReference type="EMBL" id="OPG16935.1"/>
    </source>
</evidence>
<dbReference type="EMBL" id="MWPS01000011">
    <property type="protein sequence ID" value="OPG16935.1"/>
    <property type="molecule type" value="Genomic_DNA"/>
</dbReference>
<dbReference type="GO" id="GO:0016301">
    <property type="term" value="F:kinase activity"/>
    <property type="evidence" value="ECO:0007669"/>
    <property type="project" value="InterPro"/>
</dbReference>
<dbReference type="PANTHER" id="PTHR39426:SF1">
    <property type="entry name" value="HOMOLOGY TO DEATH-ON-CURING PROTEIN OF PHAGE P1"/>
    <property type="match status" value="1"/>
</dbReference>